<organism evidence="6 7">
    <name type="scientific">Lottia gigantea</name>
    <name type="common">Giant owl limpet</name>
    <dbReference type="NCBI Taxonomy" id="225164"/>
    <lineage>
        <taxon>Eukaryota</taxon>
        <taxon>Metazoa</taxon>
        <taxon>Spiralia</taxon>
        <taxon>Lophotrochozoa</taxon>
        <taxon>Mollusca</taxon>
        <taxon>Gastropoda</taxon>
        <taxon>Patellogastropoda</taxon>
        <taxon>Lottioidea</taxon>
        <taxon>Lottiidae</taxon>
        <taxon>Lottia</taxon>
    </lineage>
</organism>
<evidence type="ECO:0000256" key="5">
    <source>
        <dbReference type="SAM" id="MobiDB-lite"/>
    </source>
</evidence>
<dbReference type="PANTHER" id="PTHR28359:SF1">
    <property type="entry name" value="ASHWIN"/>
    <property type="match status" value="1"/>
</dbReference>
<dbReference type="KEGG" id="lgi:LOTGIDRAFT_232703"/>
<evidence type="ECO:0000313" key="7">
    <source>
        <dbReference type="Proteomes" id="UP000030746"/>
    </source>
</evidence>
<evidence type="ECO:0000256" key="2">
    <source>
        <dbReference type="ARBA" id="ARBA00007855"/>
    </source>
</evidence>
<dbReference type="GO" id="GO:0048598">
    <property type="term" value="P:embryonic morphogenesis"/>
    <property type="evidence" value="ECO:0007669"/>
    <property type="project" value="InterPro"/>
</dbReference>
<feature type="compositionally biased region" description="Basic residues" evidence="5">
    <location>
        <begin position="205"/>
        <end position="215"/>
    </location>
</feature>
<gene>
    <name evidence="6" type="ORF">LOTGIDRAFT_232703</name>
</gene>
<dbReference type="CTD" id="20249017"/>
<dbReference type="InterPro" id="IPR024887">
    <property type="entry name" value="Ashwin"/>
</dbReference>
<comment type="subcellular location">
    <subcellularLocation>
        <location evidence="1">Nucleus</location>
    </subcellularLocation>
</comment>
<protein>
    <recommendedName>
        <fullName evidence="3">Ashwin</fullName>
    </recommendedName>
</protein>
<dbReference type="OMA" id="SRWGKRM"/>
<evidence type="ECO:0000256" key="3">
    <source>
        <dbReference type="ARBA" id="ARBA00015134"/>
    </source>
</evidence>
<name>V3ZPC0_LOTGI</name>
<dbReference type="GO" id="GO:0072669">
    <property type="term" value="C:tRNA-splicing ligase complex"/>
    <property type="evidence" value="ECO:0007669"/>
    <property type="project" value="InterPro"/>
</dbReference>
<keyword evidence="7" id="KW-1185">Reference proteome</keyword>
<dbReference type="AlphaFoldDB" id="V3ZPC0"/>
<dbReference type="Proteomes" id="UP000030746">
    <property type="component" value="Unassembled WGS sequence"/>
</dbReference>
<evidence type="ECO:0000256" key="4">
    <source>
        <dbReference type="ARBA" id="ARBA00023242"/>
    </source>
</evidence>
<feature type="compositionally biased region" description="Polar residues" evidence="5">
    <location>
        <begin position="98"/>
        <end position="115"/>
    </location>
</feature>
<dbReference type="EMBL" id="KB201931">
    <property type="protein sequence ID" value="ESO93253.1"/>
    <property type="molecule type" value="Genomic_DNA"/>
</dbReference>
<dbReference type="STRING" id="225164.V3ZPC0"/>
<dbReference type="PANTHER" id="PTHR28359">
    <property type="entry name" value="ASHWIN"/>
    <property type="match status" value="1"/>
</dbReference>
<feature type="region of interest" description="Disordered" evidence="5">
    <location>
        <begin position="196"/>
        <end position="215"/>
    </location>
</feature>
<sequence length="215" mass="24962">MAAPTENTADFLLYPELLTEDGLRLLFRQRYIEEKGIENYDKEDLLKLYYKYFLPLPQRKYRSNRHGREMTKKQVLLAKKRKLNGSEEEIPIKKRRSTGSQLITPLDKSSSTSTRLKPPPTCIDFNKKVIKLSSSPSNVSEQMTEINSKVKKLSTKPMKFDRDPAVNSLTIVNKHVSNKFPQEQGNGEECMDIDTEDKVEQEKQPKKKIKKISWP</sequence>
<dbReference type="HOGENOM" id="CLU_1284587_0_0_1"/>
<dbReference type="GeneID" id="20249017"/>
<dbReference type="OrthoDB" id="10071059at2759"/>
<proteinExistence type="inferred from homology"/>
<dbReference type="Pfam" id="PF15323">
    <property type="entry name" value="Ashwin"/>
    <property type="match status" value="1"/>
</dbReference>
<evidence type="ECO:0000313" key="6">
    <source>
        <dbReference type="EMBL" id="ESO93253.1"/>
    </source>
</evidence>
<feature type="region of interest" description="Disordered" evidence="5">
    <location>
        <begin position="98"/>
        <end position="120"/>
    </location>
</feature>
<comment type="similarity">
    <text evidence="2">Belongs to the ashwin family.</text>
</comment>
<evidence type="ECO:0000256" key="1">
    <source>
        <dbReference type="ARBA" id="ARBA00004123"/>
    </source>
</evidence>
<dbReference type="RefSeq" id="XP_009055954.1">
    <property type="nucleotide sequence ID" value="XM_009057706.1"/>
</dbReference>
<accession>V3ZPC0</accession>
<keyword evidence="4" id="KW-0539">Nucleus</keyword>
<dbReference type="GO" id="GO:0005634">
    <property type="term" value="C:nucleus"/>
    <property type="evidence" value="ECO:0007669"/>
    <property type="project" value="UniProtKB-SubCell"/>
</dbReference>
<reference evidence="6 7" key="1">
    <citation type="journal article" date="2013" name="Nature">
        <title>Insights into bilaterian evolution from three spiralian genomes.</title>
        <authorList>
            <person name="Simakov O."/>
            <person name="Marletaz F."/>
            <person name="Cho S.J."/>
            <person name="Edsinger-Gonzales E."/>
            <person name="Havlak P."/>
            <person name="Hellsten U."/>
            <person name="Kuo D.H."/>
            <person name="Larsson T."/>
            <person name="Lv J."/>
            <person name="Arendt D."/>
            <person name="Savage R."/>
            <person name="Osoegawa K."/>
            <person name="de Jong P."/>
            <person name="Grimwood J."/>
            <person name="Chapman J.A."/>
            <person name="Shapiro H."/>
            <person name="Aerts A."/>
            <person name="Otillar R.P."/>
            <person name="Terry A.Y."/>
            <person name="Boore J.L."/>
            <person name="Grigoriev I.V."/>
            <person name="Lindberg D.R."/>
            <person name="Seaver E.C."/>
            <person name="Weisblat D.A."/>
            <person name="Putnam N.H."/>
            <person name="Rokhsar D.S."/>
        </authorList>
    </citation>
    <scope>NUCLEOTIDE SEQUENCE [LARGE SCALE GENOMIC DNA]</scope>
</reference>